<dbReference type="Proteomes" id="UP000564573">
    <property type="component" value="Unassembled WGS sequence"/>
</dbReference>
<protein>
    <submittedName>
        <fullName evidence="2">Uncharacterized protein</fullName>
    </submittedName>
</protein>
<proteinExistence type="predicted"/>
<evidence type="ECO:0000256" key="1">
    <source>
        <dbReference type="SAM" id="MobiDB-lite"/>
    </source>
</evidence>
<accession>A0A839XPD4</accession>
<reference evidence="2 3" key="1">
    <citation type="submission" date="2020-08" db="EMBL/GenBank/DDBJ databases">
        <title>Sequencing the genomes of 1000 actinobacteria strains.</title>
        <authorList>
            <person name="Klenk H.-P."/>
        </authorList>
    </citation>
    <scope>NUCLEOTIDE SEQUENCE [LARGE SCALE GENOMIC DNA]</scope>
    <source>
        <strain evidence="2 3">DSM 45267</strain>
    </source>
</reference>
<feature type="region of interest" description="Disordered" evidence="1">
    <location>
        <begin position="1"/>
        <end position="25"/>
    </location>
</feature>
<organism evidence="2 3">
    <name type="scientific">Prauserella sediminis</name>
    <dbReference type="NCBI Taxonomy" id="577680"/>
    <lineage>
        <taxon>Bacteria</taxon>
        <taxon>Bacillati</taxon>
        <taxon>Actinomycetota</taxon>
        <taxon>Actinomycetes</taxon>
        <taxon>Pseudonocardiales</taxon>
        <taxon>Pseudonocardiaceae</taxon>
        <taxon>Prauserella</taxon>
        <taxon>Prauserella salsuginis group</taxon>
    </lineage>
</organism>
<evidence type="ECO:0000313" key="3">
    <source>
        <dbReference type="Proteomes" id="UP000564573"/>
    </source>
</evidence>
<dbReference type="RefSeq" id="WP_183780579.1">
    <property type="nucleotide sequence ID" value="NZ_JACIBS010000001.1"/>
</dbReference>
<dbReference type="AlphaFoldDB" id="A0A839XPD4"/>
<evidence type="ECO:0000313" key="2">
    <source>
        <dbReference type="EMBL" id="MBB3662543.1"/>
    </source>
</evidence>
<comment type="caution">
    <text evidence="2">The sequence shown here is derived from an EMBL/GenBank/DDBJ whole genome shotgun (WGS) entry which is preliminary data.</text>
</comment>
<keyword evidence="3" id="KW-1185">Reference proteome</keyword>
<gene>
    <name evidence="2" type="ORF">FB384_001447</name>
</gene>
<name>A0A839XPD4_9PSEU</name>
<sequence>MNLAEDDESQQFSVIGNSDHTDEAAKDACAVSDDVAKAVLNGLPG</sequence>
<dbReference type="EMBL" id="JACIBS010000001">
    <property type="protein sequence ID" value="MBB3662543.1"/>
    <property type="molecule type" value="Genomic_DNA"/>
</dbReference>